<keyword evidence="1" id="KW-0677">Repeat</keyword>
<comment type="caution">
    <text evidence="5">The sequence shown here is derived from an EMBL/GenBank/DDBJ whole genome shotgun (WGS) entry which is preliminary data.</text>
</comment>
<dbReference type="InterPro" id="IPR002110">
    <property type="entry name" value="Ankyrin_rpt"/>
</dbReference>
<dbReference type="SUPFAM" id="SSF52540">
    <property type="entry name" value="P-loop containing nucleoside triphosphate hydrolases"/>
    <property type="match status" value="1"/>
</dbReference>
<dbReference type="PROSITE" id="PS50297">
    <property type="entry name" value="ANK_REP_REGION"/>
    <property type="match status" value="4"/>
</dbReference>
<feature type="repeat" description="ANK" evidence="3">
    <location>
        <begin position="899"/>
        <end position="931"/>
    </location>
</feature>
<protein>
    <recommendedName>
        <fullName evidence="4">Nephrocystin 3-like N-terminal domain-containing protein</fullName>
    </recommendedName>
</protein>
<evidence type="ECO:0000256" key="2">
    <source>
        <dbReference type="ARBA" id="ARBA00023043"/>
    </source>
</evidence>
<feature type="repeat" description="ANK" evidence="3">
    <location>
        <begin position="563"/>
        <end position="595"/>
    </location>
</feature>
<organism evidence="5 6">
    <name type="scientific">Colletotrichum plurivorum</name>
    <dbReference type="NCBI Taxonomy" id="2175906"/>
    <lineage>
        <taxon>Eukaryota</taxon>
        <taxon>Fungi</taxon>
        <taxon>Dikarya</taxon>
        <taxon>Ascomycota</taxon>
        <taxon>Pezizomycotina</taxon>
        <taxon>Sordariomycetes</taxon>
        <taxon>Hypocreomycetidae</taxon>
        <taxon>Glomerellales</taxon>
        <taxon>Glomerellaceae</taxon>
        <taxon>Colletotrichum</taxon>
        <taxon>Colletotrichum orchidearum species complex</taxon>
    </lineage>
</organism>
<proteinExistence type="predicted"/>
<dbReference type="SMART" id="SM00248">
    <property type="entry name" value="ANK"/>
    <property type="match status" value="11"/>
</dbReference>
<dbReference type="Pfam" id="PF12796">
    <property type="entry name" value="Ank_2"/>
    <property type="match status" value="2"/>
</dbReference>
<dbReference type="PANTHER" id="PTHR24198">
    <property type="entry name" value="ANKYRIN REPEAT AND PROTEIN KINASE DOMAIN-CONTAINING PROTEIN"/>
    <property type="match status" value="1"/>
</dbReference>
<gene>
    <name evidence="5" type="ORF">CPLU01_08683</name>
</gene>
<dbReference type="InterPro" id="IPR027417">
    <property type="entry name" value="P-loop_NTPase"/>
</dbReference>
<evidence type="ECO:0000313" key="6">
    <source>
        <dbReference type="Proteomes" id="UP000654918"/>
    </source>
</evidence>
<dbReference type="Pfam" id="PF13857">
    <property type="entry name" value="Ank_5"/>
    <property type="match status" value="1"/>
</dbReference>
<evidence type="ECO:0000256" key="1">
    <source>
        <dbReference type="ARBA" id="ARBA00022737"/>
    </source>
</evidence>
<dbReference type="PROSITE" id="PS50088">
    <property type="entry name" value="ANK_REPEAT"/>
    <property type="match status" value="5"/>
</dbReference>
<feature type="repeat" description="ANK" evidence="3">
    <location>
        <begin position="932"/>
        <end position="964"/>
    </location>
</feature>
<evidence type="ECO:0000313" key="5">
    <source>
        <dbReference type="EMBL" id="KAF6828204.1"/>
    </source>
</evidence>
<feature type="repeat" description="ANK" evidence="3">
    <location>
        <begin position="696"/>
        <end position="728"/>
    </location>
</feature>
<dbReference type="Gene3D" id="3.40.50.300">
    <property type="entry name" value="P-loop containing nucleotide triphosphate hydrolases"/>
    <property type="match status" value="1"/>
</dbReference>
<dbReference type="Proteomes" id="UP000654918">
    <property type="component" value="Unassembled WGS sequence"/>
</dbReference>
<sequence>MEAFGLAASIITVVETSWKVIGFLEGVKYGGKSRRALLEEVTLLWLVFRRLKEEIDLPTGKQAHQPWVEPLKVLDGPRGVSAQIREQLSDLEQQLTAPTGRFDEAMSSLRWPFQEKEVTRIVSRLQELKQTTILVIQQSGHRMSREMLGELSQIKHVVDDTLLKKLLTLLTPLNFVQKQQEVLGSADPYGCHVLGSKRYMLWHEDNLRSLWCWGAPGAGKSVVAASVYAGLTKKYAAKNVAVLIGFCSFEHKESQSPRSIIAGFLKQALQTQRDGKVLPKLKEHYSRAVTGADTQPLTLEALTGLLREELKTHDKTYITLDGLDEVSDISERHAIVKAIHSIGRGVKVFITSRHSEDIAEALNATQTCKDCHDSNAEVYWKSAEGASHVVCDQCQSSGISRGESKHPTTRERHALAIYPGIEDVDEEDTLPIRQIAAWSAGLLFVDSDDFLRVIHPTTSRFFESRRHQLYPEGDSVIAHDCLHYLNMKALQVPLTGLDRRALFIIRHKQYPRIGYAVLNLLKHVTRSDEKDVINRTLGFLLSDARKSFIQALHYLDSEWKDETEATALHVSVYFGATDVVSKLIDEGEELDARDSLVKLSAQPLVAELMQQPDISINATPSSPAVHSALITATRLIDTSIIKMLVARKDIDINLRNLHKVGECTPLHAAVYWRNLPAAKCLLAHKDIKVNSRDLARNETPFFYSARVGLTDFMELLLDHGADINDEDNNSGNALMRAVDYDEREAVELLVKRGIDTGHRDVYGRTALHSSSCNRSWRSMEYLLAHVPDLDVNARGRSGETPLHDSAWKLDARGASLLVDAGARCDIQNSDGQTPVDIAVLRNRPDILEILKRAKGYIEDAPDARLRSSLSDAVIGDPSDVLQARIAKAILQEINASSAFAGTALHEACRHGRADVVGMLLRAGADMSVTNSFGRTPVDKAIKYGQLECVKVLFNHGAGPDRRPTSDGPMWEFACKRHHLDIARALVEAANVDKSSDYLQKALDGAAMDDRVAVTRRLVEAGASMKREVEGYPARDRAESRKALEMLEYFSALDIDQLVSA</sequence>
<dbReference type="Pfam" id="PF24883">
    <property type="entry name" value="NPHP3_N"/>
    <property type="match status" value="1"/>
</dbReference>
<keyword evidence="6" id="KW-1185">Reference proteome</keyword>
<feature type="repeat" description="ANK" evidence="3">
    <location>
        <begin position="797"/>
        <end position="829"/>
    </location>
</feature>
<name>A0A8H6KAV6_9PEZI</name>
<dbReference type="SUPFAM" id="SSF48403">
    <property type="entry name" value="Ankyrin repeat"/>
    <property type="match status" value="3"/>
</dbReference>
<dbReference type="Pfam" id="PF00023">
    <property type="entry name" value="Ank"/>
    <property type="match status" value="1"/>
</dbReference>
<dbReference type="InterPro" id="IPR056884">
    <property type="entry name" value="NPHP3-like_N"/>
</dbReference>
<dbReference type="AlphaFoldDB" id="A0A8H6KAV6"/>
<keyword evidence="2 3" id="KW-0040">ANK repeat</keyword>
<evidence type="ECO:0000259" key="4">
    <source>
        <dbReference type="Pfam" id="PF24883"/>
    </source>
</evidence>
<dbReference type="Gene3D" id="1.25.40.20">
    <property type="entry name" value="Ankyrin repeat-containing domain"/>
    <property type="match status" value="2"/>
</dbReference>
<feature type="domain" description="Nephrocystin 3-like N-terminal" evidence="4">
    <location>
        <begin position="193"/>
        <end position="353"/>
    </location>
</feature>
<dbReference type="PANTHER" id="PTHR24198:SF165">
    <property type="entry name" value="ANKYRIN REPEAT-CONTAINING PROTEIN-RELATED"/>
    <property type="match status" value="1"/>
</dbReference>
<reference evidence="5" key="1">
    <citation type="journal article" date="2020" name="Phytopathology">
        <title>Genome Sequence Resources of Colletotrichum truncatum, C. plurivorum, C. musicola, and C. sojae: Four Species Pathogenic to Soybean (Glycine max).</title>
        <authorList>
            <person name="Rogerio F."/>
            <person name="Boufleur T.R."/>
            <person name="Ciampi-Guillardi M."/>
            <person name="Sukno S.A."/>
            <person name="Thon M.R."/>
            <person name="Massola Junior N.S."/>
            <person name="Baroncelli R."/>
        </authorList>
    </citation>
    <scope>NUCLEOTIDE SEQUENCE</scope>
    <source>
        <strain evidence="5">LFN00145</strain>
    </source>
</reference>
<accession>A0A8H6KAV6</accession>
<dbReference type="EMBL" id="WIGO01000126">
    <property type="protein sequence ID" value="KAF6828204.1"/>
    <property type="molecule type" value="Genomic_DNA"/>
</dbReference>
<evidence type="ECO:0000256" key="3">
    <source>
        <dbReference type="PROSITE-ProRule" id="PRU00023"/>
    </source>
</evidence>
<dbReference type="InterPro" id="IPR036770">
    <property type="entry name" value="Ankyrin_rpt-contain_sf"/>
</dbReference>